<dbReference type="InterPro" id="IPR027417">
    <property type="entry name" value="P-loop_NTPase"/>
</dbReference>
<evidence type="ECO:0000256" key="1">
    <source>
        <dbReference type="ARBA" id="ARBA00022679"/>
    </source>
</evidence>
<dbReference type="EMBL" id="JAUCGM010000624">
    <property type="protein sequence ID" value="MDM8563416.1"/>
    <property type="molecule type" value="Genomic_DNA"/>
</dbReference>
<protein>
    <submittedName>
        <fullName evidence="2">Sulfotransferase</fullName>
    </submittedName>
</protein>
<gene>
    <name evidence="2" type="ORF">QUF54_08695</name>
</gene>
<dbReference type="Pfam" id="PF13469">
    <property type="entry name" value="Sulfotransfer_3"/>
    <property type="match status" value="1"/>
</dbReference>
<evidence type="ECO:0000313" key="2">
    <source>
        <dbReference type="EMBL" id="MDM8563416.1"/>
    </source>
</evidence>
<dbReference type="PANTHER" id="PTHR12788">
    <property type="entry name" value="PROTEIN-TYROSINE SULFOTRANSFERASE 2"/>
    <property type="match status" value="1"/>
</dbReference>
<reference evidence="2" key="1">
    <citation type="submission" date="2023-06" db="EMBL/GenBank/DDBJ databases">
        <title>Uncultivated large filamentous bacteria from sulfidic sediments reveal new species and different genomic features in energy metabolism and defense.</title>
        <authorList>
            <person name="Fonseca A."/>
        </authorList>
    </citation>
    <scope>NUCLEOTIDE SEQUENCE</scope>
    <source>
        <strain evidence="2">HSG4</strain>
    </source>
</reference>
<comment type="caution">
    <text evidence="2">The sequence shown here is derived from an EMBL/GenBank/DDBJ whole genome shotgun (WGS) entry which is preliminary data.</text>
</comment>
<dbReference type="PANTHER" id="PTHR12788:SF10">
    <property type="entry name" value="PROTEIN-TYROSINE SULFOTRANSFERASE"/>
    <property type="match status" value="1"/>
</dbReference>
<dbReference type="InterPro" id="IPR026634">
    <property type="entry name" value="TPST-like"/>
</dbReference>
<keyword evidence="1" id="KW-0808">Transferase</keyword>
<feature type="non-terminal residue" evidence="2">
    <location>
        <position position="272"/>
    </location>
</feature>
<organism evidence="2 3">
    <name type="scientific">Candidatus Marithioploca araucensis</name>
    <dbReference type="NCBI Taxonomy" id="70273"/>
    <lineage>
        <taxon>Bacteria</taxon>
        <taxon>Pseudomonadati</taxon>
        <taxon>Pseudomonadota</taxon>
        <taxon>Gammaproteobacteria</taxon>
        <taxon>Thiotrichales</taxon>
        <taxon>Thiotrichaceae</taxon>
        <taxon>Candidatus Marithioploca</taxon>
    </lineage>
</organism>
<name>A0ABT7VV42_9GAMM</name>
<keyword evidence="3" id="KW-1185">Reference proteome</keyword>
<sequence length="272" mass="32187">MNITTPIFLVDAERSGTTLLRLMLDHHPKIAFNYEFEFAVDQIDATGNFPDLSTYYEYLAYHRIFLETDFKIDENLNYPDLVNSFLLQKRDNKPIVGATVHHKFHHLTRIWPQAKFIHLLRDGRDVARSNILMGWAGNMFAGVDFWITAEHLWQKLSSQLAPHQQMTIRYEELIQNPEEKLTQICHFIGVPFDKTMFDYAKTSTYSLPDPKIVERWRKQLTDCEIQLAESKIADLLTERGYPLSGLPLLKITPWLRWRKYIHNRFMKNLFRL</sequence>
<proteinExistence type="predicted"/>
<dbReference type="SUPFAM" id="SSF52540">
    <property type="entry name" value="P-loop containing nucleoside triphosphate hydrolases"/>
    <property type="match status" value="1"/>
</dbReference>
<evidence type="ECO:0000313" key="3">
    <source>
        <dbReference type="Proteomes" id="UP001171945"/>
    </source>
</evidence>
<dbReference type="Gene3D" id="3.40.50.300">
    <property type="entry name" value="P-loop containing nucleotide triphosphate hydrolases"/>
    <property type="match status" value="1"/>
</dbReference>
<accession>A0ABT7VV42</accession>
<dbReference type="Proteomes" id="UP001171945">
    <property type="component" value="Unassembled WGS sequence"/>
</dbReference>